<accession>A0ABT3ZZC7</accession>
<reference evidence="1 2" key="1">
    <citation type="submission" date="2022-11" db="EMBL/GenBank/DDBJ databases">
        <title>Minimal conservation of predation-associated metabolite biosynthetic gene clusters underscores biosynthetic potential of Myxococcota including descriptions for ten novel species: Archangium lansinium sp. nov., Myxococcus landrumus sp. nov., Nannocystis bai.</title>
        <authorList>
            <person name="Ahearne A."/>
            <person name="Stevens C."/>
            <person name="Phillips K."/>
        </authorList>
    </citation>
    <scope>NUCLEOTIDE SEQUENCE [LARGE SCALE GENOMIC DNA]</scope>
    <source>
        <strain evidence="1 2">MIWBW</strain>
    </source>
</reference>
<name>A0ABT3ZZC7_9BACT</name>
<proteinExistence type="predicted"/>
<sequence>MSDETEKGRGRSYDAEEDLENRIRLATPEYTTRGILFLATLTTVRELGGEEMERRCLEASGETSFVEFFNYPTRGLLQMLAAAARLLKDRFGSYEEVLREIGKKTGEFYMASVVGRSAKLVSASDPMRLVRTLEELYKVSMSYSGPTVIWKGPNRGILSVQRSFTPLPFHEGGAIMIAARLGLKNVEVRAHSTGPLSLDLEVSWE</sequence>
<gene>
    <name evidence="1" type="ORF">OV287_09595</name>
</gene>
<dbReference type="Pfam" id="PF09536">
    <property type="entry name" value="DUF2378"/>
    <property type="match status" value="1"/>
</dbReference>
<dbReference type="InterPro" id="IPR011751">
    <property type="entry name" value="Mxa_paralog_2265"/>
</dbReference>
<evidence type="ECO:0000313" key="2">
    <source>
        <dbReference type="Proteomes" id="UP001207654"/>
    </source>
</evidence>
<dbReference type="RefSeq" id="WP_267533699.1">
    <property type="nucleotide sequence ID" value="NZ_JAPNKA010000001.1"/>
</dbReference>
<comment type="caution">
    <text evidence="1">The sequence shown here is derived from an EMBL/GenBank/DDBJ whole genome shotgun (WGS) entry which is preliminary data.</text>
</comment>
<evidence type="ECO:0000313" key="1">
    <source>
        <dbReference type="EMBL" id="MCY1074740.1"/>
    </source>
</evidence>
<organism evidence="1 2">
    <name type="scientific">Archangium lansingense</name>
    <dbReference type="NCBI Taxonomy" id="2995310"/>
    <lineage>
        <taxon>Bacteria</taxon>
        <taxon>Pseudomonadati</taxon>
        <taxon>Myxococcota</taxon>
        <taxon>Myxococcia</taxon>
        <taxon>Myxococcales</taxon>
        <taxon>Cystobacterineae</taxon>
        <taxon>Archangiaceae</taxon>
        <taxon>Archangium</taxon>
    </lineage>
</organism>
<dbReference type="NCBIfam" id="TIGR02265">
    <property type="entry name" value="Mxa_TIGR02265"/>
    <property type="match status" value="1"/>
</dbReference>
<dbReference type="Proteomes" id="UP001207654">
    <property type="component" value="Unassembled WGS sequence"/>
</dbReference>
<dbReference type="EMBL" id="JAPNKA010000001">
    <property type="protein sequence ID" value="MCY1074740.1"/>
    <property type="molecule type" value="Genomic_DNA"/>
</dbReference>
<protein>
    <submittedName>
        <fullName evidence="1">DUF2378 family protein</fullName>
    </submittedName>
</protein>
<keyword evidence="2" id="KW-1185">Reference proteome</keyword>